<proteinExistence type="predicted"/>
<dbReference type="EMBL" id="AP023354">
    <property type="protein sequence ID" value="BCJ29533.1"/>
    <property type="molecule type" value="Genomic_DNA"/>
</dbReference>
<sequence>MYDTVAVETPAAAATSRWVGARPVFSDIAPPRRLVRDGWLHDYPLAARESIPYLFHRELSPRRRAGSETGKGDAVRASYDGRRTKRGAAAAAMGTVTTA</sequence>
<feature type="compositionally biased region" description="Basic and acidic residues" evidence="1">
    <location>
        <begin position="70"/>
        <end position="82"/>
    </location>
</feature>
<keyword evidence="3" id="KW-1185">Reference proteome</keyword>
<accession>A0A810L2A1</accession>
<dbReference type="KEGG" id="aser:Asera_36410"/>
<reference evidence="2" key="1">
    <citation type="submission" date="2020-08" db="EMBL/GenBank/DDBJ databases">
        <title>Whole genome shotgun sequence of Actinocatenispora sera NBRC 101916.</title>
        <authorList>
            <person name="Komaki H."/>
            <person name="Tamura T."/>
        </authorList>
    </citation>
    <scope>NUCLEOTIDE SEQUENCE</scope>
    <source>
        <strain evidence="2">NBRC 101916</strain>
    </source>
</reference>
<organism evidence="2 3">
    <name type="scientific">Actinocatenispora sera</name>
    <dbReference type="NCBI Taxonomy" id="390989"/>
    <lineage>
        <taxon>Bacteria</taxon>
        <taxon>Bacillati</taxon>
        <taxon>Actinomycetota</taxon>
        <taxon>Actinomycetes</taxon>
        <taxon>Micromonosporales</taxon>
        <taxon>Micromonosporaceae</taxon>
        <taxon>Actinocatenispora</taxon>
    </lineage>
</organism>
<feature type="region of interest" description="Disordered" evidence="1">
    <location>
        <begin position="62"/>
        <end position="99"/>
    </location>
</feature>
<evidence type="ECO:0000313" key="3">
    <source>
        <dbReference type="Proteomes" id="UP000680750"/>
    </source>
</evidence>
<evidence type="ECO:0000256" key="1">
    <source>
        <dbReference type="SAM" id="MobiDB-lite"/>
    </source>
</evidence>
<evidence type="ECO:0000313" key="2">
    <source>
        <dbReference type="EMBL" id="BCJ29533.1"/>
    </source>
</evidence>
<gene>
    <name evidence="2" type="ORF">Asera_36410</name>
</gene>
<name>A0A810L2A1_9ACTN</name>
<dbReference type="AlphaFoldDB" id="A0A810L2A1"/>
<protein>
    <submittedName>
        <fullName evidence="2">Uncharacterized protein</fullName>
    </submittedName>
</protein>
<dbReference type="Proteomes" id="UP000680750">
    <property type="component" value="Chromosome"/>
</dbReference>
<feature type="compositionally biased region" description="Low complexity" evidence="1">
    <location>
        <begin position="87"/>
        <end position="99"/>
    </location>
</feature>